<dbReference type="PANTHER" id="PTHR42693">
    <property type="entry name" value="ARYLSULFATASE FAMILY MEMBER"/>
    <property type="match status" value="1"/>
</dbReference>
<dbReference type="Proteomes" id="UP001356308">
    <property type="component" value="Unassembled WGS sequence"/>
</dbReference>
<comment type="caution">
    <text evidence="5">The sequence shown here is derived from an EMBL/GenBank/DDBJ whole genome shotgun (WGS) entry which is preliminary data.</text>
</comment>
<protein>
    <submittedName>
        <fullName evidence="5">Sulfatase-like hydrolase/transferase</fullName>
    </submittedName>
</protein>
<dbReference type="InterPro" id="IPR000917">
    <property type="entry name" value="Sulfatase_N"/>
</dbReference>
<feature type="chain" id="PRO_5046276216" evidence="3">
    <location>
        <begin position="25"/>
        <end position="457"/>
    </location>
</feature>
<evidence type="ECO:0000259" key="4">
    <source>
        <dbReference type="Pfam" id="PF00884"/>
    </source>
</evidence>
<dbReference type="Gene3D" id="3.40.720.10">
    <property type="entry name" value="Alkaline Phosphatase, subunit A"/>
    <property type="match status" value="1"/>
</dbReference>
<comment type="similarity">
    <text evidence="1">Belongs to the sulfatase family.</text>
</comment>
<sequence length="457" mass="52095">MKVRTLYLFAVICLQSSLTNLALAQERPNVVLIFLDDSGWADFEPNNKSVHYTPNMGELAKEGGTYHNFYVPQAVCSASRAALLTGSYPGRTKIFGALKPKDKGLERTFATMGEIYRENGYRTALFGKWHLGDSDGTRPWDRGFDETAGILYSHDMWKHHPDDPETWGKYPLQFWENGKVIIEDMEEVDQQNLTNRFTEYALQFIEKNKNDPFLLYLPFNMPHVPLFIGKEFEGKSGVGKYGDVIMELDHSIGRINKALKGFGIDNNTIFIVTSDNGPWLSYGNHAGKTPFREGKTTSFDGGIKSSLIVKYPPLIQPDSFSNDTFFSIDLLPTLCELSGITLNDKDLDGKSMVNLLKGETDFKNPHEYYAISNLNNLEAIIDGDGRWKLHITHPYKSVLQQGNDGGSGKYKQQTLEMSLFDLQNDPFERHNVREMYPEITKKLWSYYKAHFEKYYAD</sequence>
<keyword evidence="2" id="KW-0378">Hydrolase</keyword>
<dbReference type="PANTHER" id="PTHR42693:SF53">
    <property type="entry name" value="ENDO-4-O-SULFATASE"/>
    <property type="match status" value="1"/>
</dbReference>
<gene>
    <name evidence="5" type="ORF">V1I91_17125</name>
</gene>
<evidence type="ECO:0000256" key="1">
    <source>
        <dbReference type="ARBA" id="ARBA00008779"/>
    </source>
</evidence>
<evidence type="ECO:0000256" key="3">
    <source>
        <dbReference type="SAM" id="SignalP"/>
    </source>
</evidence>
<keyword evidence="6" id="KW-1185">Reference proteome</keyword>
<dbReference type="EMBL" id="JAZDDG010000008">
    <property type="protein sequence ID" value="MEE1977805.1"/>
    <property type="molecule type" value="Genomic_DNA"/>
</dbReference>
<evidence type="ECO:0000313" key="5">
    <source>
        <dbReference type="EMBL" id="MEE1977805.1"/>
    </source>
</evidence>
<feature type="domain" description="Sulfatase N-terminal" evidence="4">
    <location>
        <begin position="28"/>
        <end position="340"/>
    </location>
</feature>
<name>A0ABU7IY46_9FLAO</name>
<evidence type="ECO:0000313" key="6">
    <source>
        <dbReference type="Proteomes" id="UP001356308"/>
    </source>
</evidence>
<dbReference type="InterPro" id="IPR050738">
    <property type="entry name" value="Sulfatase"/>
</dbReference>
<dbReference type="Pfam" id="PF00884">
    <property type="entry name" value="Sulfatase"/>
    <property type="match status" value="1"/>
</dbReference>
<dbReference type="InterPro" id="IPR017850">
    <property type="entry name" value="Alkaline_phosphatase_core_sf"/>
</dbReference>
<dbReference type="Gene3D" id="3.30.1120.10">
    <property type="match status" value="1"/>
</dbReference>
<dbReference type="RefSeq" id="WP_272652487.1">
    <property type="nucleotide sequence ID" value="NZ_JAZDDG010000008.1"/>
</dbReference>
<evidence type="ECO:0000256" key="2">
    <source>
        <dbReference type="ARBA" id="ARBA00022801"/>
    </source>
</evidence>
<reference evidence="5 6" key="1">
    <citation type="submission" date="2024-01" db="EMBL/GenBank/DDBJ databases">
        <title>Maribacter spp. originated from different algae showed divergent polysaccharides utilization ability.</title>
        <authorList>
            <person name="Wang H."/>
            <person name="Wu Y."/>
        </authorList>
    </citation>
    <scope>NUCLEOTIDE SEQUENCE [LARGE SCALE GENOMIC DNA]</scope>
    <source>
        <strain evidence="5 6">PR1</strain>
    </source>
</reference>
<accession>A0ABU7IY46</accession>
<proteinExistence type="inferred from homology"/>
<feature type="signal peptide" evidence="3">
    <location>
        <begin position="1"/>
        <end position="24"/>
    </location>
</feature>
<organism evidence="5 6">
    <name type="scientific">Maribacter cobaltidurans</name>
    <dbReference type="NCBI Taxonomy" id="1178778"/>
    <lineage>
        <taxon>Bacteria</taxon>
        <taxon>Pseudomonadati</taxon>
        <taxon>Bacteroidota</taxon>
        <taxon>Flavobacteriia</taxon>
        <taxon>Flavobacteriales</taxon>
        <taxon>Flavobacteriaceae</taxon>
        <taxon>Maribacter</taxon>
    </lineage>
</organism>
<keyword evidence="3" id="KW-0732">Signal</keyword>
<dbReference type="SUPFAM" id="SSF53649">
    <property type="entry name" value="Alkaline phosphatase-like"/>
    <property type="match status" value="1"/>
</dbReference>